<accession>A0A4V0KF50</accession>
<keyword evidence="1" id="KW-1133">Transmembrane helix</keyword>
<dbReference type="Proteomes" id="UP000071118">
    <property type="component" value="Chromosome 14"/>
</dbReference>
<dbReference type="InterPro" id="IPR006477">
    <property type="entry name" value="Yir_bir_cir"/>
</dbReference>
<reference evidence="2 3" key="1">
    <citation type="journal article" date="2014" name="BMC Biol.">
        <title>A comprehensive evaluation of rodent malaria parasite genomes and gene expression.</title>
        <authorList>
            <person name="Otto T.D."/>
            <person name="Bohme U."/>
            <person name="Jackson A.P."/>
            <person name="Hunt M."/>
            <person name="Franke-Fayard B."/>
            <person name="Hoeijmakers W.A."/>
            <person name="Religa A.A."/>
            <person name="Robertson L."/>
            <person name="Sanders M."/>
            <person name="Ogun S.A."/>
            <person name="Cunningham D."/>
            <person name="Erhart A."/>
            <person name="Billker O."/>
            <person name="Khan S.M."/>
            <person name="Stunnenberg H.G."/>
            <person name="Langhorne J."/>
            <person name="Holder A.A."/>
            <person name="Waters A.P."/>
            <person name="Newbold C.I."/>
            <person name="Pain A."/>
            <person name="Berriman M."/>
            <person name="Janse C.J."/>
        </authorList>
    </citation>
    <scope>NUCLEOTIDE SEQUENCE [LARGE SCALE GENOMIC DNA]</scope>
    <source>
        <strain evidence="2 3">AS</strain>
    </source>
</reference>
<dbReference type="EMBL" id="LK022891">
    <property type="protein sequence ID" value="VTZ71366.1"/>
    <property type="molecule type" value="Genomic_DNA"/>
</dbReference>
<evidence type="ECO:0000313" key="3">
    <source>
        <dbReference type="Proteomes" id="UP000071118"/>
    </source>
</evidence>
<dbReference type="KEGG" id="pcb:PCHAS_1468700"/>
<name>A0A4V0KF50_PLACU</name>
<feature type="transmembrane region" description="Helical" evidence="1">
    <location>
        <begin position="265"/>
        <end position="286"/>
    </location>
</feature>
<protein>
    <submittedName>
        <fullName evidence="2">PIR protein</fullName>
    </submittedName>
</protein>
<dbReference type="VEuPathDB" id="PlasmoDB:PCHAS_1468700"/>
<dbReference type="GeneID" id="3494873"/>
<keyword evidence="3" id="KW-1185">Reference proteome</keyword>
<organism evidence="2 3">
    <name type="scientific">Plasmodium chabaudi chabaudi</name>
    <dbReference type="NCBI Taxonomy" id="31271"/>
    <lineage>
        <taxon>Eukaryota</taxon>
        <taxon>Sar</taxon>
        <taxon>Alveolata</taxon>
        <taxon>Apicomplexa</taxon>
        <taxon>Aconoidasida</taxon>
        <taxon>Haemosporida</taxon>
        <taxon>Plasmodiidae</taxon>
        <taxon>Plasmodium</taxon>
        <taxon>Plasmodium (Vinckeia)</taxon>
    </lineage>
</organism>
<dbReference type="Pfam" id="PF06022">
    <property type="entry name" value="Cir_Bir_Yir"/>
    <property type="match status" value="1"/>
</dbReference>
<keyword evidence="1" id="KW-0472">Membrane</keyword>
<sequence>MSKELCGGIDGIEDFIVFDSGSQNYKFKDDILNAYCTNNNCDSDGKKLGSAFIALLKYFNSIDNVNLEDDKLAQYATLWFSYKISQNPNIEIAKNTMHDILTQNEWFNEHSESIKKIKDIMGIHFLYLNKLYEFLKGICETINKCNGSSDSNECMESAKNCKSLYRQCIIKLPWIEICNPYCSVLSNLKKDYEKIRENYKNLPELELTEGLSDCYGECSKQEERHNAGVATQNRLGGGSEKVLTLPNSSLVPSITPTSINNGNKLPYIAVPLILIPIILGISYKYLTPVWRKKTKRKAMKKIINLSDQKKA</sequence>
<dbReference type="AlphaFoldDB" id="A0A4V0KF50"/>
<keyword evidence="1" id="KW-0812">Transmembrane</keyword>
<proteinExistence type="predicted"/>
<dbReference type="RefSeq" id="XP_016655120.1">
    <property type="nucleotide sequence ID" value="XM_016799885.1"/>
</dbReference>
<evidence type="ECO:0000256" key="1">
    <source>
        <dbReference type="SAM" id="Phobius"/>
    </source>
</evidence>
<evidence type="ECO:0000313" key="2">
    <source>
        <dbReference type="EMBL" id="VTZ71366.1"/>
    </source>
</evidence>
<gene>
    <name evidence="2" type="ORF">PCHAS_1468700</name>
</gene>